<dbReference type="RefSeq" id="WP_173033995.1">
    <property type="nucleotide sequence ID" value="NZ_AP022870.1"/>
</dbReference>
<name>A0A6F8XL79_9ACTN</name>
<sequence length="49" mass="5497">MSELPDFRSMTEEEIGEWFLSADTSILLASAERPSEPMIQVDAHEEPSS</sequence>
<evidence type="ECO:0000313" key="2">
    <source>
        <dbReference type="Proteomes" id="UP000502508"/>
    </source>
</evidence>
<gene>
    <name evidence="1" type="ORF">Pflav_009770</name>
</gene>
<dbReference type="AlphaFoldDB" id="A0A6F8XL79"/>
<evidence type="ECO:0000313" key="1">
    <source>
        <dbReference type="EMBL" id="BCB74567.1"/>
    </source>
</evidence>
<dbReference type="EMBL" id="AP022870">
    <property type="protein sequence ID" value="BCB74567.1"/>
    <property type="molecule type" value="Genomic_DNA"/>
</dbReference>
<dbReference type="Proteomes" id="UP000502508">
    <property type="component" value="Chromosome"/>
</dbReference>
<reference evidence="1 2" key="2">
    <citation type="submission" date="2020-03" db="EMBL/GenBank/DDBJ databases">
        <authorList>
            <person name="Ichikawa N."/>
            <person name="Kimura A."/>
            <person name="Kitahashi Y."/>
            <person name="Uohara A."/>
        </authorList>
    </citation>
    <scope>NUCLEOTIDE SEQUENCE [LARGE SCALE GENOMIC DNA]</scope>
    <source>
        <strain evidence="1 2">NBRC 107702</strain>
    </source>
</reference>
<accession>A0A6F8XL79</accession>
<proteinExistence type="predicted"/>
<dbReference type="KEGG" id="pfla:Pflav_009770"/>
<keyword evidence="2" id="KW-1185">Reference proteome</keyword>
<reference evidence="1 2" key="1">
    <citation type="submission" date="2020-03" db="EMBL/GenBank/DDBJ databases">
        <title>Whole genome shotgun sequence of Phytohabitans flavus NBRC 107702.</title>
        <authorList>
            <person name="Komaki H."/>
            <person name="Tamura T."/>
        </authorList>
    </citation>
    <scope>NUCLEOTIDE SEQUENCE [LARGE SCALE GENOMIC DNA]</scope>
    <source>
        <strain evidence="1 2">NBRC 107702</strain>
    </source>
</reference>
<organism evidence="1 2">
    <name type="scientific">Phytohabitans flavus</name>
    <dbReference type="NCBI Taxonomy" id="1076124"/>
    <lineage>
        <taxon>Bacteria</taxon>
        <taxon>Bacillati</taxon>
        <taxon>Actinomycetota</taxon>
        <taxon>Actinomycetes</taxon>
        <taxon>Micromonosporales</taxon>
        <taxon>Micromonosporaceae</taxon>
    </lineage>
</organism>
<protein>
    <submittedName>
        <fullName evidence="1">Uncharacterized protein</fullName>
    </submittedName>
</protein>